<evidence type="ECO:0000313" key="11">
    <source>
        <dbReference type="Proteomes" id="UP000019804"/>
    </source>
</evidence>
<evidence type="ECO:0000256" key="8">
    <source>
        <dbReference type="SAM" id="Phobius"/>
    </source>
</evidence>
<dbReference type="SUPFAM" id="SSF103473">
    <property type="entry name" value="MFS general substrate transporter"/>
    <property type="match status" value="1"/>
</dbReference>
<dbReference type="RefSeq" id="XP_040635587.1">
    <property type="nucleotide sequence ID" value="XM_040784899.1"/>
</dbReference>
<feature type="transmembrane region" description="Helical" evidence="8">
    <location>
        <begin position="51"/>
        <end position="68"/>
    </location>
</feature>
<dbReference type="GO" id="GO:0016020">
    <property type="term" value="C:membrane"/>
    <property type="evidence" value="ECO:0007669"/>
    <property type="project" value="TreeGrafter"/>
</dbReference>
<keyword evidence="4 8" id="KW-0812">Transmembrane</keyword>
<dbReference type="InterPro" id="IPR051788">
    <property type="entry name" value="MFS_Transporter"/>
</dbReference>
<dbReference type="AlphaFoldDB" id="A0A017S4K8"/>
<evidence type="ECO:0000259" key="9">
    <source>
        <dbReference type="PROSITE" id="PS50850"/>
    </source>
</evidence>
<dbReference type="PANTHER" id="PTHR23514:SF3">
    <property type="entry name" value="BYPASS OF STOP CODON PROTEIN 6"/>
    <property type="match status" value="1"/>
</dbReference>
<feature type="compositionally biased region" description="Basic and acidic residues" evidence="7">
    <location>
        <begin position="30"/>
        <end position="45"/>
    </location>
</feature>
<proteinExistence type="inferred from homology"/>
<evidence type="ECO:0000256" key="3">
    <source>
        <dbReference type="ARBA" id="ARBA00022448"/>
    </source>
</evidence>
<dbReference type="HOGENOM" id="CLU_021993_0_0_1"/>
<feature type="transmembrane region" description="Helical" evidence="8">
    <location>
        <begin position="88"/>
        <end position="108"/>
    </location>
</feature>
<dbReference type="InterPro" id="IPR011701">
    <property type="entry name" value="MFS"/>
</dbReference>
<feature type="transmembrane region" description="Helical" evidence="8">
    <location>
        <begin position="120"/>
        <end position="136"/>
    </location>
</feature>
<feature type="transmembrane region" description="Helical" evidence="8">
    <location>
        <begin position="332"/>
        <end position="349"/>
    </location>
</feature>
<dbReference type="FunFam" id="1.20.1250.20:FF:000286">
    <property type="entry name" value="MFS efflux transporter"/>
    <property type="match status" value="1"/>
</dbReference>
<dbReference type="GeneID" id="63700023"/>
<feature type="transmembrane region" description="Helical" evidence="8">
    <location>
        <begin position="355"/>
        <end position="377"/>
    </location>
</feature>
<dbReference type="InterPro" id="IPR020846">
    <property type="entry name" value="MFS_dom"/>
</dbReference>
<dbReference type="EMBL" id="KK088440">
    <property type="protein sequence ID" value="EYE91897.1"/>
    <property type="molecule type" value="Genomic_DNA"/>
</dbReference>
<protein>
    <submittedName>
        <fullName evidence="10">MFS general substrate transporter</fullName>
    </submittedName>
</protein>
<evidence type="ECO:0000313" key="10">
    <source>
        <dbReference type="EMBL" id="EYE91897.1"/>
    </source>
</evidence>
<evidence type="ECO:0000256" key="7">
    <source>
        <dbReference type="SAM" id="MobiDB-lite"/>
    </source>
</evidence>
<dbReference type="Proteomes" id="UP000019804">
    <property type="component" value="Unassembled WGS sequence"/>
</dbReference>
<dbReference type="InterPro" id="IPR036259">
    <property type="entry name" value="MFS_trans_sf"/>
</dbReference>
<dbReference type="GO" id="GO:0022857">
    <property type="term" value="F:transmembrane transporter activity"/>
    <property type="evidence" value="ECO:0007669"/>
    <property type="project" value="InterPro"/>
</dbReference>
<dbReference type="PROSITE" id="PS50850">
    <property type="entry name" value="MFS"/>
    <property type="match status" value="1"/>
</dbReference>
<name>A0A017S4K8_ASPRC</name>
<evidence type="ECO:0000256" key="5">
    <source>
        <dbReference type="ARBA" id="ARBA00022989"/>
    </source>
</evidence>
<evidence type="ECO:0000256" key="2">
    <source>
        <dbReference type="ARBA" id="ARBA00008335"/>
    </source>
</evidence>
<dbReference type="FunFam" id="1.20.1250.20:FF:000308">
    <property type="entry name" value="MFS efflux transporter"/>
    <property type="match status" value="1"/>
</dbReference>
<accession>A0A017S4K8</accession>
<dbReference type="Gene3D" id="1.20.1250.20">
    <property type="entry name" value="MFS general substrate transporter like domains"/>
    <property type="match status" value="2"/>
</dbReference>
<feature type="transmembrane region" description="Helical" evidence="8">
    <location>
        <begin position="389"/>
        <end position="409"/>
    </location>
</feature>
<dbReference type="OrthoDB" id="413079at2759"/>
<keyword evidence="11" id="KW-1185">Reference proteome</keyword>
<reference evidence="11" key="1">
    <citation type="journal article" date="2014" name="Nat. Commun.">
        <title>Genomic adaptations of the halophilic Dead Sea filamentous fungus Eurotium rubrum.</title>
        <authorList>
            <person name="Kis-Papo T."/>
            <person name="Weig A.R."/>
            <person name="Riley R."/>
            <person name="Persoh D."/>
            <person name="Salamov A."/>
            <person name="Sun H."/>
            <person name="Lipzen A."/>
            <person name="Wasser S.P."/>
            <person name="Rambold G."/>
            <person name="Grigoriev I.V."/>
            <person name="Nevo E."/>
        </authorList>
    </citation>
    <scope>NUCLEOTIDE SEQUENCE [LARGE SCALE GENOMIC DNA]</scope>
    <source>
        <strain evidence="11">CBS 135680</strain>
    </source>
</reference>
<feature type="region of interest" description="Disordered" evidence="7">
    <location>
        <begin position="1"/>
        <end position="45"/>
    </location>
</feature>
<comment type="subcellular location">
    <subcellularLocation>
        <location evidence="1">Endomembrane system</location>
        <topology evidence="1">Multi-pass membrane protein</topology>
    </subcellularLocation>
</comment>
<feature type="domain" description="Major facilitator superfamily (MFS) profile" evidence="9">
    <location>
        <begin position="55"/>
        <end position="447"/>
    </location>
</feature>
<organism evidence="10 11">
    <name type="scientific">Aspergillus ruber (strain CBS 135680)</name>
    <dbReference type="NCBI Taxonomy" id="1388766"/>
    <lineage>
        <taxon>Eukaryota</taxon>
        <taxon>Fungi</taxon>
        <taxon>Dikarya</taxon>
        <taxon>Ascomycota</taxon>
        <taxon>Pezizomycotina</taxon>
        <taxon>Eurotiomycetes</taxon>
        <taxon>Eurotiomycetidae</taxon>
        <taxon>Eurotiales</taxon>
        <taxon>Aspergillaceae</taxon>
        <taxon>Aspergillus</taxon>
        <taxon>Aspergillus subgen. Aspergillus</taxon>
    </lineage>
</organism>
<evidence type="ECO:0000256" key="1">
    <source>
        <dbReference type="ARBA" id="ARBA00004127"/>
    </source>
</evidence>
<comment type="similarity">
    <text evidence="2">Belongs to the major facilitator superfamily.</text>
</comment>
<evidence type="ECO:0000256" key="6">
    <source>
        <dbReference type="ARBA" id="ARBA00023136"/>
    </source>
</evidence>
<feature type="transmembrane region" description="Helical" evidence="8">
    <location>
        <begin position="271"/>
        <end position="292"/>
    </location>
</feature>
<feature type="transmembrane region" description="Helical" evidence="8">
    <location>
        <begin position="298"/>
        <end position="320"/>
    </location>
</feature>
<sequence length="456" mass="49166">MAPDNHAAEQTRPLLPSDTGRANYGIATDRQTDETQEEPEHQAERWNEPRINAWRVLATFYSFIVVGANDGSYGALIPYLQKYYDADYAAVSVVFLSSFIGYATAALFNHSIHVRFGQRGVAILGCGMHIIAYLAVTRHPPYPILIAIFILAGLGNGVIDASWNAWIGAMADSSMLMGLLHAFYGVGAALAPLIATTLFTKSGWQWYEFYYIMALAAAVEFVTSVAAFWNAKGESHAEDTAPADDEQPQLQQQKSPTVQALTLPSTWIISAYLFVYVGSEVTVGGWLITFLVDLRQTAPFAAGIANFAYWAGITGGRVVLGFLTPYLKKQKTAVTVYLVGCIAAQLIFYTVDNYVASAIAITFLGFFLGPLFPEAVIAQTKILPKHLHVAAVGFACALGSAGGCTFPFITGAIAKSQGIGVLQPMVLVMLCVCLGLWLSLPTKPPGARRVVSEPAV</sequence>
<gene>
    <name evidence="10" type="ORF">EURHEDRAFT_463716</name>
</gene>
<keyword evidence="3" id="KW-0813">Transport</keyword>
<keyword evidence="6 8" id="KW-0472">Membrane</keyword>
<feature type="transmembrane region" description="Helical" evidence="8">
    <location>
        <begin position="142"/>
        <end position="163"/>
    </location>
</feature>
<feature type="transmembrane region" description="Helical" evidence="8">
    <location>
        <begin position="421"/>
        <end position="440"/>
    </location>
</feature>
<feature type="transmembrane region" description="Helical" evidence="8">
    <location>
        <begin position="175"/>
        <end position="197"/>
    </location>
</feature>
<dbReference type="GO" id="GO:0012505">
    <property type="term" value="C:endomembrane system"/>
    <property type="evidence" value="ECO:0007669"/>
    <property type="project" value="UniProtKB-SubCell"/>
</dbReference>
<evidence type="ECO:0000256" key="4">
    <source>
        <dbReference type="ARBA" id="ARBA00022692"/>
    </source>
</evidence>
<dbReference type="Pfam" id="PF07690">
    <property type="entry name" value="MFS_1"/>
    <property type="match status" value="1"/>
</dbReference>
<dbReference type="PANTHER" id="PTHR23514">
    <property type="entry name" value="BYPASS OF STOP CODON PROTEIN 6"/>
    <property type="match status" value="1"/>
</dbReference>
<keyword evidence="5 8" id="KW-1133">Transmembrane helix</keyword>
<feature type="transmembrane region" description="Helical" evidence="8">
    <location>
        <begin position="209"/>
        <end position="229"/>
    </location>
</feature>